<organism evidence="1">
    <name type="scientific">marine sediment metagenome</name>
    <dbReference type="NCBI Taxonomy" id="412755"/>
    <lineage>
        <taxon>unclassified sequences</taxon>
        <taxon>metagenomes</taxon>
        <taxon>ecological metagenomes</taxon>
    </lineage>
</organism>
<feature type="non-terminal residue" evidence="1">
    <location>
        <position position="1"/>
    </location>
</feature>
<accession>X1QJU6</accession>
<dbReference type="AlphaFoldDB" id="X1QJU6"/>
<gene>
    <name evidence="1" type="ORF">S06H3_59690</name>
</gene>
<comment type="caution">
    <text evidence="1">The sequence shown here is derived from an EMBL/GenBank/DDBJ whole genome shotgun (WGS) entry which is preliminary data.</text>
</comment>
<evidence type="ECO:0000313" key="1">
    <source>
        <dbReference type="EMBL" id="GAI51290.1"/>
    </source>
</evidence>
<sequence>CSQDTKRVVKQGVTKLAPARKAIEKHIKNTYLKDIQAPIGAKPTLVAWMEIN</sequence>
<name>X1QJU6_9ZZZZ</name>
<dbReference type="EMBL" id="BARV01038821">
    <property type="protein sequence ID" value="GAI51290.1"/>
    <property type="molecule type" value="Genomic_DNA"/>
</dbReference>
<proteinExistence type="predicted"/>
<reference evidence="1" key="1">
    <citation type="journal article" date="2014" name="Front. Microbiol.">
        <title>High frequency of phylogenetically diverse reductive dehalogenase-homologous genes in deep subseafloor sedimentary metagenomes.</title>
        <authorList>
            <person name="Kawai M."/>
            <person name="Futagami T."/>
            <person name="Toyoda A."/>
            <person name="Takaki Y."/>
            <person name="Nishi S."/>
            <person name="Hori S."/>
            <person name="Arai W."/>
            <person name="Tsubouchi T."/>
            <person name="Morono Y."/>
            <person name="Uchiyama I."/>
            <person name="Ito T."/>
            <person name="Fujiyama A."/>
            <person name="Inagaki F."/>
            <person name="Takami H."/>
        </authorList>
    </citation>
    <scope>NUCLEOTIDE SEQUENCE</scope>
    <source>
        <strain evidence="1">Expedition CK06-06</strain>
    </source>
</reference>
<protein>
    <submittedName>
        <fullName evidence="1">Uncharacterized protein</fullName>
    </submittedName>
</protein>